<feature type="non-terminal residue" evidence="1">
    <location>
        <position position="1"/>
    </location>
</feature>
<reference evidence="2" key="1">
    <citation type="journal article" date="2014" name="Nat. Genet.">
        <title>Genome of the human hookworm Necator americanus.</title>
        <authorList>
            <person name="Tang Y.T."/>
            <person name="Gao X."/>
            <person name="Rosa B.A."/>
            <person name="Abubucker S."/>
            <person name="Hallsworth-Pepin K."/>
            <person name="Martin J."/>
            <person name="Tyagi R."/>
            <person name="Heizer E."/>
            <person name="Zhang X."/>
            <person name="Bhonagiri-Palsikar V."/>
            <person name="Minx P."/>
            <person name="Warren W.C."/>
            <person name="Wang Q."/>
            <person name="Zhan B."/>
            <person name="Hotez P.J."/>
            <person name="Sternberg P.W."/>
            <person name="Dougall A."/>
            <person name="Gaze S.T."/>
            <person name="Mulvenna J."/>
            <person name="Sotillo J."/>
            <person name="Ranganathan S."/>
            <person name="Rabelo E.M."/>
            <person name="Wilson R.K."/>
            <person name="Felgner P.L."/>
            <person name="Bethony J."/>
            <person name="Hawdon J.M."/>
            <person name="Gasser R.B."/>
            <person name="Loukas A."/>
            <person name="Mitreva M."/>
        </authorList>
    </citation>
    <scope>NUCLEOTIDE SEQUENCE [LARGE SCALE GENOMIC DNA]</scope>
</reference>
<name>W2TRZ0_NECAM</name>
<keyword evidence="2" id="KW-1185">Reference proteome</keyword>
<dbReference type="AlphaFoldDB" id="W2TRZ0"/>
<proteinExistence type="predicted"/>
<evidence type="ECO:0000313" key="2">
    <source>
        <dbReference type="Proteomes" id="UP000053676"/>
    </source>
</evidence>
<gene>
    <name evidence="1" type="ORF">NECAME_17341</name>
</gene>
<accession>W2TRZ0</accession>
<dbReference type="KEGG" id="nai:NECAME_17341"/>
<organism evidence="1 2">
    <name type="scientific">Necator americanus</name>
    <name type="common">Human hookworm</name>
    <dbReference type="NCBI Taxonomy" id="51031"/>
    <lineage>
        <taxon>Eukaryota</taxon>
        <taxon>Metazoa</taxon>
        <taxon>Ecdysozoa</taxon>
        <taxon>Nematoda</taxon>
        <taxon>Chromadorea</taxon>
        <taxon>Rhabditida</taxon>
        <taxon>Rhabditina</taxon>
        <taxon>Rhabditomorpha</taxon>
        <taxon>Strongyloidea</taxon>
        <taxon>Ancylostomatidae</taxon>
        <taxon>Bunostominae</taxon>
        <taxon>Necator</taxon>
    </lineage>
</organism>
<evidence type="ECO:0000313" key="1">
    <source>
        <dbReference type="EMBL" id="ETN83767.1"/>
    </source>
</evidence>
<dbReference type="Proteomes" id="UP000053676">
    <property type="component" value="Unassembled WGS sequence"/>
</dbReference>
<protein>
    <submittedName>
        <fullName evidence="1">Uncharacterized protein</fullName>
    </submittedName>
</protein>
<dbReference type="EMBL" id="KI658095">
    <property type="protein sequence ID" value="ETN83767.1"/>
    <property type="molecule type" value="Genomic_DNA"/>
</dbReference>
<sequence>SWFEEDKESKHFILKTNAVGSMCYQQLWRLVIKYPTFDCPRLCKFTATHFKRDGIAGSSE</sequence>